<keyword evidence="2" id="KW-0812">Transmembrane</keyword>
<feature type="non-terminal residue" evidence="5">
    <location>
        <position position="1"/>
    </location>
</feature>
<keyword evidence="3" id="KW-0732">Signal</keyword>
<feature type="signal peptide" evidence="3">
    <location>
        <begin position="1"/>
        <end position="20"/>
    </location>
</feature>
<organism evidence="5 6">
    <name type="scientific">Rhizophlyctis rosea</name>
    <dbReference type="NCBI Taxonomy" id="64517"/>
    <lineage>
        <taxon>Eukaryota</taxon>
        <taxon>Fungi</taxon>
        <taxon>Fungi incertae sedis</taxon>
        <taxon>Chytridiomycota</taxon>
        <taxon>Chytridiomycota incertae sedis</taxon>
        <taxon>Chytridiomycetes</taxon>
        <taxon>Rhizophlyctidales</taxon>
        <taxon>Rhizophlyctidaceae</taxon>
        <taxon>Rhizophlyctis</taxon>
    </lineage>
</organism>
<dbReference type="Pfam" id="PF25474">
    <property type="entry name" value="TPR_TmcB"/>
    <property type="match status" value="1"/>
</dbReference>
<name>A0AAD5S0K8_9FUNG</name>
<feature type="chain" id="PRO_5042223263" description="TmcB/TmcC TPR repeats domain-containing protein" evidence="3">
    <location>
        <begin position="21"/>
        <end position="666"/>
    </location>
</feature>
<feature type="transmembrane region" description="Helical" evidence="2">
    <location>
        <begin position="112"/>
        <end position="142"/>
    </location>
</feature>
<dbReference type="NCBIfam" id="TIGR00229">
    <property type="entry name" value="sensory_box"/>
    <property type="match status" value="1"/>
</dbReference>
<dbReference type="CDD" id="cd00130">
    <property type="entry name" value="PAS"/>
    <property type="match status" value="1"/>
</dbReference>
<feature type="transmembrane region" description="Helical" evidence="2">
    <location>
        <begin position="190"/>
        <end position="209"/>
    </location>
</feature>
<dbReference type="PANTHER" id="PTHR31600">
    <property type="entry name" value="TINY MACROCYSTS PROTEIN B-RELATED"/>
    <property type="match status" value="1"/>
</dbReference>
<dbReference type="InterPro" id="IPR057352">
    <property type="entry name" value="TPR_TmcB/C"/>
</dbReference>
<protein>
    <recommendedName>
        <fullName evidence="4">TmcB/TmcC TPR repeats domain-containing protein</fullName>
    </recommendedName>
</protein>
<evidence type="ECO:0000313" key="6">
    <source>
        <dbReference type="Proteomes" id="UP001212841"/>
    </source>
</evidence>
<dbReference type="InterPro" id="IPR052994">
    <property type="entry name" value="Tiny_macrocysts_regulators"/>
</dbReference>
<feature type="region of interest" description="Disordered" evidence="1">
    <location>
        <begin position="248"/>
        <end position="276"/>
    </location>
</feature>
<feature type="transmembrane region" description="Helical" evidence="2">
    <location>
        <begin position="163"/>
        <end position="184"/>
    </location>
</feature>
<feature type="transmembrane region" description="Helical" evidence="2">
    <location>
        <begin position="42"/>
        <end position="63"/>
    </location>
</feature>
<evidence type="ECO:0000256" key="2">
    <source>
        <dbReference type="SAM" id="Phobius"/>
    </source>
</evidence>
<feature type="compositionally biased region" description="Low complexity" evidence="1">
    <location>
        <begin position="267"/>
        <end position="276"/>
    </location>
</feature>
<dbReference type="PANTHER" id="PTHR31600:SF2">
    <property type="entry name" value="GAMETE ENRICHED GENE 10 PROTEIN-RELATED"/>
    <property type="match status" value="1"/>
</dbReference>
<dbReference type="AlphaFoldDB" id="A0AAD5S0K8"/>
<keyword evidence="2" id="KW-1133">Transmembrane helix</keyword>
<keyword evidence="6" id="KW-1185">Reference proteome</keyword>
<sequence>MLGLFANVLYIPALTIFVSAISYCGGEEGGMSCWRGEHLFPSIATVVISVIFFCLVLAVAATFFDPDPKEKDIESRPHSRLDVLYVACRTVLIVMQTVLQTYGDPDGKLNKWIMAITCVVASVSLAFAYTWVSILTPTISHLSKTQLTNDQKYMPYYHFRWSLFRAALQTNFAWASLCCVFTLIRPHSDIGIIYVLLIPFILLFSILITHARRRSIEKMSPADCDALTLELRVRFGLESRSLLFRPPPKTNLTLTTASPGDLGYDPSTASTTTTTSADEDRKLLDDLNNFYVAGMKNIANSCLVHVFAGQFQLLQMGNKAQCLSLYTKSEGFAERMDEAFMIFRRKRMLNERYAGGDVIDFIAFEQNMAQARKHERRATTAVLQFWSELLRKRPSFRRLQLHGASISSAVSLAQQHFIALIKLSPNSPNVYRLYGRFLMNVLNDQKQGQELVDHADELEESLAREGDGDIAEEAYEDERGEVRSGLVNPLSENNAVLTISGEIGCLGIIMSVNSAALKLFNYRKPDLLHKNIDMIVPSPFREAHDDLLKRYLDTGYAKVIDRPRQVLSVHSTGYIMTTSLLVKQLTSPDGKISFMGIMTRILEKPDEEFIITDENLFVLHITRGITELFGEVPEDLRNGRKVALGSWLEGCEVGKVGDFTGKSRKK</sequence>
<feature type="domain" description="TmcB/TmcC TPR repeats" evidence="4">
    <location>
        <begin position="349"/>
        <end position="463"/>
    </location>
</feature>
<evidence type="ECO:0000313" key="5">
    <source>
        <dbReference type="EMBL" id="KAJ3032442.1"/>
    </source>
</evidence>
<dbReference type="Gene3D" id="3.30.450.20">
    <property type="entry name" value="PAS domain"/>
    <property type="match status" value="1"/>
</dbReference>
<evidence type="ECO:0000256" key="1">
    <source>
        <dbReference type="SAM" id="MobiDB-lite"/>
    </source>
</evidence>
<comment type="caution">
    <text evidence="5">The sequence shown here is derived from an EMBL/GenBank/DDBJ whole genome shotgun (WGS) entry which is preliminary data.</text>
</comment>
<dbReference type="SUPFAM" id="SSF55785">
    <property type="entry name" value="PYP-like sensor domain (PAS domain)"/>
    <property type="match status" value="1"/>
</dbReference>
<gene>
    <name evidence="5" type="ORF">HK097_005245</name>
</gene>
<evidence type="ECO:0000259" key="4">
    <source>
        <dbReference type="Pfam" id="PF25474"/>
    </source>
</evidence>
<dbReference type="InterPro" id="IPR035965">
    <property type="entry name" value="PAS-like_dom_sf"/>
</dbReference>
<dbReference type="Proteomes" id="UP001212841">
    <property type="component" value="Unassembled WGS sequence"/>
</dbReference>
<reference evidence="5" key="1">
    <citation type="submission" date="2020-05" db="EMBL/GenBank/DDBJ databases">
        <title>Phylogenomic resolution of chytrid fungi.</title>
        <authorList>
            <person name="Stajich J.E."/>
            <person name="Amses K."/>
            <person name="Simmons R."/>
            <person name="Seto K."/>
            <person name="Myers J."/>
            <person name="Bonds A."/>
            <person name="Quandt C.A."/>
            <person name="Barry K."/>
            <person name="Liu P."/>
            <person name="Grigoriev I."/>
            <person name="Longcore J.E."/>
            <person name="James T.Y."/>
        </authorList>
    </citation>
    <scope>NUCLEOTIDE SEQUENCE</scope>
    <source>
        <strain evidence="5">JEL0318</strain>
    </source>
</reference>
<keyword evidence="2" id="KW-0472">Membrane</keyword>
<evidence type="ECO:0000256" key="3">
    <source>
        <dbReference type="SAM" id="SignalP"/>
    </source>
</evidence>
<dbReference type="EMBL" id="JADGJD010002463">
    <property type="protein sequence ID" value="KAJ3032442.1"/>
    <property type="molecule type" value="Genomic_DNA"/>
</dbReference>
<proteinExistence type="predicted"/>
<accession>A0AAD5S0K8</accession>
<dbReference type="InterPro" id="IPR000014">
    <property type="entry name" value="PAS"/>
</dbReference>